<feature type="compositionally biased region" description="Low complexity" evidence="1">
    <location>
        <begin position="13"/>
        <end position="24"/>
    </location>
</feature>
<feature type="region of interest" description="Disordered" evidence="1">
    <location>
        <begin position="645"/>
        <end position="942"/>
    </location>
</feature>
<dbReference type="EMBL" id="JALLPJ020001266">
    <property type="protein sequence ID" value="KAL3772443.1"/>
    <property type="molecule type" value="Genomic_DNA"/>
</dbReference>
<reference evidence="2 3" key="1">
    <citation type="submission" date="2024-10" db="EMBL/GenBank/DDBJ databases">
        <title>Updated reference genomes for cyclostephanoid diatoms.</title>
        <authorList>
            <person name="Roberts W.R."/>
            <person name="Alverson A.J."/>
        </authorList>
    </citation>
    <scope>NUCLEOTIDE SEQUENCE [LARGE SCALE GENOMIC DNA]</scope>
    <source>
        <strain evidence="2 3">AJA010-31</strain>
    </source>
</reference>
<feature type="region of interest" description="Disordered" evidence="1">
    <location>
        <begin position="74"/>
        <end position="263"/>
    </location>
</feature>
<feature type="compositionally biased region" description="Low complexity" evidence="1">
    <location>
        <begin position="797"/>
        <end position="832"/>
    </location>
</feature>
<feature type="compositionally biased region" description="Low complexity" evidence="1">
    <location>
        <begin position="839"/>
        <end position="858"/>
    </location>
</feature>
<feature type="compositionally biased region" description="Basic and acidic residues" evidence="1">
    <location>
        <begin position="92"/>
        <end position="105"/>
    </location>
</feature>
<comment type="caution">
    <text evidence="2">The sequence shown here is derived from an EMBL/GenBank/DDBJ whole genome shotgun (WGS) entry which is preliminary data.</text>
</comment>
<organism evidence="2 3">
    <name type="scientific">Cyclotella atomus</name>
    <dbReference type="NCBI Taxonomy" id="382360"/>
    <lineage>
        <taxon>Eukaryota</taxon>
        <taxon>Sar</taxon>
        <taxon>Stramenopiles</taxon>
        <taxon>Ochrophyta</taxon>
        <taxon>Bacillariophyta</taxon>
        <taxon>Coscinodiscophyceae</taxon>
        <taxon>Thalassiosirophycidae</taxon>
        <taxon>Stephanodiscales</taxon>
        <taxon>Stephanodiscaceae</taxon>
        <taxon>Cyclotella</taxon>
    </lineage>
</organism>
<feature type="compositionally biased region" description="Low complexity" evidence="1">
    <location>
        <begin position="201"/>
        <end position="216"/>
    </location>
</feature>
<protein>
    <submittedName>
        <fullName evidence="2">Uncharacterized protein</fullName>
    </submittedName>
</protein>
<feature type="compositionally biased region" description="Acidic residues" evidence="1">
    <location>
        <begin position="882"/>
        <end position="891"/>
    </location>
</feature>
<keyword evidence="3" id="KW-1185">Reference proteome</keyword>
<proteinExistence type="predicted"/>
<feature type="compositionally biased region" description="Low complexity" evidence="1">
    <location>
        <begin position="688"/>
        <end position="697"/>
    </location>
</feature>
<feature type="compositionally biased region" description="Basic and acidic residues" evidence="1">
    <location>
        <begin position="231"/>
        <end position="243"/>
    </location>
</feature>
<feature type="compositionally biased region" description="Low complexity" evidence="1">
    <location>
        <begin position="106"/>
        <end position="115"/>
    </location>
</feature>
<sequence length="942" mass="104308">MASTFSLGLQRAPSPSKTTKNKSSQRGESDRPHAFKRNAKQKTPAISSDRDRRESAEWLSTQQIRTDECIFDLGQMYKSKPTKPSKPVRSYLRSDPKQQEERSEFDFSSSDSEYSGKQRTTGITIGLGGSNGLQSKSAKKQDKRKLNSVMKRHASHNCHVNNDGDSSDDNDDVQLLKVKSSSRKRAVDEKSRTKQNNPARQSNSQSSSSDESSSQDEIVKPKPSEKIAPADVHRGIRKSRESHSIQNSSSSESSTSEVEVVKVKQTTKPNPICKLKSKLKSRKSYDRQVHSDLKVARSRADKLKIPDQITSPSQLRWHKVRKPNKGTFELIIRPCRVLTLGEASKVKKRYSLSPKEGEIVVQFISVSNASEGKFVSVNDTTLFPFGNNDSTAVDKTELDLYVRQQTSRVTSSVDVETEKLFLLRMFDHVRRVEADSKARAKKDLDDYHGDSCSCSQLHDTPQDEELEIPRRMFEDESVGGHDGSNDEALEVPKPMFEEEEEEPVDEEFFDCPYTQAMNFDPDSNNLDDEVSNEPMRSGDVIEYYSPMFVVGDKRGLRQATVLAVSPDADVILNLSNGECLPEDTRVKRIKVMDGDELFDHPGIYRPIETFKLIAGKVKGGASGIMNEAARFGDIFRKNLSKMQEKAEADGFAPMDMFRTMPGGRNDCNREPSQKKGSLAVQRARDSRSPSSSSSDSSVGETPKRNGSFSTGLNQRSTTSKPSPRSLKRALDASDQPRRRTPQASNLSSSSSSSSDDSDGQTLNEIARKKRASQQIVDKENISNSCEETRQTTDHTNSPASLGSSLRSSSPSLGASLATSPSSSERSAASSPSKYRKVVSSSNIASSAINLSAELSSESSSDESSKKIFKRTPCSSSRRNPLSEDDISDSDDDKLLRNKRNSSAVSTQRTRRLQTTPQSNDWAKNGSGWVKSGSSSLPFGRYK</sequence>
<feature type="compositionally biased region" description="Basic and acidic residues" evidence="1">
    <location>
        <begin position="776"/>
        <end position="792"/>
    </location>
</feature>
<feature type="region of interest" description="Disordered" evidence="1">
    <location>
        <begin position="1"/>
        <end position="60"/>
    </location>
</feature>
<name>A0ABD3N8L2_9STRA</name>
<feature type="compositionally biased region" description="Basic and acidic residues" evidence="1">
    <location>
        <begin position="728"/>
        <end position="737"/>
    </location>
</feature>
<feature type="compositionally biased region" description="Polar residues" evidence="1">
    <location>
        <begin position="704"/>
        <end position="722"/>
    </location>
</feature>
<dbReference type="AlphaFoldDB" id="A0ABD3N8L2"/>
<accession>A0ABD3N8L2</accession>
<evidence type="ECO:0000313" key="2">
    <source>
        <dbReference type="EMBL" id="KAL3772443.1"/>
    </source>
</evidence>
<feature type="compositionally biased region" description="Low complexity" evidence="1">
    <location>
        <begin position="244"/>
        <end position="258"/>
    </location>
</feature>
<dbReference type="Proteomes" id="UP001530400">
    <property type="component" value="Unassembled WGS sequence"/>
</dbReference>
<evidence type="ECO:0000256" key="1">
    <source>
        <dbReference type="SAM" id="MobiDB-lite"/>
    </source>
</evidence>
<evidence type="ECO:0000313" key="3">
    <source>
        <dbReference type="Proteomes" id="UP001530400"/>
    </source>
</evidence>
<gene>
    <name evidence="2" type="ORF">ACHAWO_002250</name>
</gene>